<gene>
    <name evidence="1" type="ORF">QLQ16_06665</name>
</gene>
<proteinExistence type="predicted"/>
<sequence>MNTTVTPERPLQTGDLSDAAVQAWLDFVAMPSHERCLRLTWMAESRAQAAVLWRVSEHHRMTKRLGTDLSYKSISAHDIARRFGLLFGCSQRSIGQALSDLLDEGMLLARPHVDNVTRKLWLHWPALQERWQSTEWPDRQWLELNWIAKNKAEMVVLHSLQSALVDGQQDIQVSLSPRELERLYRPQLGAGVDSSAISRAVKALTAAGAIEQPEELGIARGVRLVPGQVEAQLQAFYQQDLQKLLG</sequence>
<evidence type="ECO:0008006" key="3">
    <source>
        <dbReference type="Google" id="ProtNLM"/>
    </source>
</evidence>
<name>A0ABT6X5V2_9BURK</name>
<protein>
    <recommendedName>
        <fullName evidence="3">MarR family transcriptional regulator</fullName>
    </recommendedName>
</protein>
<reference evidence="1" key="1">
    <citation type="submission" date="2023-05" db="EMBL/GenBank/DDBJ databases">
        <title>Limnohabitans sp. strain HM2-2 Genome sequencing and assembly.</title>
        <authorList>
            <person name="Jung Y."/>
        </authorList>
    </citation>
    <scope>NUCLEOTIDE SEQUENCE</scope>
    <source>
        <strain evidence="1">HM2-2</strain>
    </source>
</reference>
<dbReference type="RefSeq" id="WP_283223916.1">
    <property type="nucleotide sequence ID" value="NZ_JASGBH010000004.1"/>
</dbReference>
<dbReference type="Proteomes" id="UP001431902">
    <property type="component" value="Unassembled WGS sequence"/>
</dbReference>
<dbReference type="EMBL" id="JASGBH010000004">
    <property type="protein sequence ID" value="MDI9233514.1"/>
    <property type="molecule type" value="Genomic_DNA"/>
</dbReference>
<accession>A0ABT6X5V2</accession>
<comment type="caution">
    <text evidence="1">The sequence shown here is derived from an EMBL/GenBank/DDBJ whole genome shotgun (WGS) entry which is preliminary data.</text>
</comment>
<organism evidence="1 2">
    <name type="scientific">Limnohabitans lacus</name>
    <dbReference type="NCBI Taxonomy" id="3045173"/>
    <lineage>
        <taxon>Bacteria</taxon>
        <taxon>Pseudomonadati</taxon>
        <taxon>Pseudomonadota</taxon>
        <taxon>Betaproteobacteria</taxon>
        <taxon>Burkholderiales</taxon>
        <taxon>Comamonadaceae</taxon>
        <taxon>Limnohabitans</taxon>
    </lineage>
</organism>
<keyword evidence="2" id="KW-1185">Reference proteome</keyword>
<evidence type="ECO:0000313" key="1">
    <source>
        <dbReference type="EMBL" id="MDI9233514.1"/>
    </source>
</evidence>
<evidence type="ECO:0000313" key="2">
    <source>
        <dbReference type="Proteomes" id="UP001431902"/>
    </source>
</evidence>